<evidence type="ECO:0000256" key="4">
    <source>
        <dbReference type="ARBA" id="ARBA00022840"/>
    </source>
</evidence>
<keyword evidence="3" id="KW-0547">Nucleotide-binding</keyword>
<evidence type="ECO:0000256" key="8">
    <source>
        <dbReference type="SAM" id="MobiDB-lite"/>
    </source>
</evidence>
<dbReference type="InterPro" id="IPR043519">
    <property type="entry name" value="NT_sf"/>
</dbReference>
<feature type="domain" description="Poly A polymerase head" evidence="9">
    <location>
        <begin position="52"/>
        <end position="173"/>
    </location>
</feature>
<feature type="region of interest" description="Disordered" evidence="8">
    <location>
        <begin position="173"/>
        <end position="198"/>
    </location>
</feature>
<dbReference type="Pfam" id="PF01743">
    <property type="entry name" value="PolyA_pol"/>
    <property type="match status" value="1"/>
</dbReference>
<dbReference type="Proteomes" id="UP000255518">
    <property type="component" value="Unassembled WGS sequence"/>
</dbReference>
<organism evidence="10 11">
    <name type="scientific">Klebsiella pneumoniae</name>
    <dbReference type="NCBI Taxonomy" id="573"/>
    <lineage>
        <taxon>Bacteria</taxon>
        <taxon>Pseudomonadati</taxon>
        <taxon>Pseudomonadota</taxon>
        <taxon>Gammaproteobacteria</taxon>
        <taxon>Enterobacterales</taxon>
        <taxon>Enterobacteriaceae</taxon>
        <taxon>Klebsiella/Raoultella group</taxon>
        <taxon>Klebsiella</taxon>
        <taxon>Klebsiella pneumoniae complex</taxon>
    </lineage>
</organism>
<dbReference type="GO" id="GO:0003723">
    <property type="term" value="F:RNA binding"/>
    <property type="evidence" value="ECO:0007669"/>
    <property type="project" value="UniProtKB-KW"/>
</dbReference>
<dbReference type="AlphaFoldDB" id="A0A377UVX5"/>
<evidence type="ECO:0000256" key="6">
    <source>
        <dbReference type="ARBA" id="ARBA00023163"/>
    </source>
</evidence>
<keyword evidence="2 7" id="KW-0808">Transferase</keyword>
<evidence type="ECO:0000256" key="1">
    <source>
        <dbReference type="ARBA" id="ARBA00022664"/>
    </source>
</evidence>
<evidence type="ECO:0000313" key="10">
    <source>
        <dbReference type="EMBL" id="STT01430.1"/>
    </source>
</evidence>
<name>A0A377UVX5_KLEPN</name>
<evidence type="ECO:0000313" key="11">
    <source>
        <dbReference type="Proteomes" id="UP000255518"/>
    </source>
</evidence>
<reference evidence="10 11" key="1">
    <citation type="submission" date="2018-06" db="EMBL/GenBank/DDBJ databases">
        <authorList>
            <consortium name="Pathogen Informatics"/>
            <person name="Doyle S."/>
        </authorList>
    </citation>
    <scope>NUCLEOTIDE SEQUENCE [LARGE SCALE GENOMIC DNA]</scope>
    <source>
        <strain evidence="10 11">NCTC13443</strain>
    </source>
</reference>
<dbReference type="PANTHER" id="PTHR43051:SF1">
    <property type="entry name" value="POLYNUCLEOTIDE ADENYLYLTRANSFERASE FAMILY PROTEIN"/>
    <property type="match status" value="1"/>
</dbReference>
<dbReference type="FunFam" id="3.30.460.10:FF:000035">
    <property type="entry name" value="Poly(A) polymerase I"/>
    <property type="match status" value="1"/>
</dbReference>
<proteinExistence type="inferred from homology"/>
<evidence type="ECO:0000259" key="9">
    <source>
        <dbReference type="Pfam" id="PF01743"/>
    </source>
</evidence>
<dbReference type="GO" id="GO:1990817">
    <property type="term" value="F:poly(A) RNA polymerase activity"/>
    <property type="evidence" value="ECO:0007669"/>
    <property type="project" value="UniProtKB-EC"/>
</dbReference>
<dbReference type="Gene3D" id="3.30.460.10">
    <property type="entry name" value="Beta Polymerase, domain 2"/>
    <property type="match status" value="1"/>
</dbReference>
<sequence length="217" mass="24270">MLSREEREAEAAVEPTPMTVIPREQHAISRKDISENALKVMYRLNKAGYESWLVGGGVRDLLLGKKPKDFDVTTNATPDQVRKLFRNCRLVGRRFRLAHVMFGPEIIEVATFRGHHEGHTTDRVTSQRGQNGMLLRDNIFGSIEEDAQRRDFTINSLYYSVADFTVRDYVGGHEGSAGRRDPSDRQSGNPLSRGSSAHAARGALCCQAQYDHQPGNG</sequence>
<keyword evidence="6" id="KW-0804">Transcription</keyword>
<evidence type="ECO:0000256" key="3">
    <source>
        <dbReference type="ARBA" id="ARBA00022741"/>
    </source>
</evidence>
<keyword evidence="5 7" id="KW-0694">RNA-binding</keyword>
<gene>
    <name evidence="10" type="primary">pcnB_2</name>
    <name evidence="10" type="ORF">NCTC13443_01747</name>
</gene>
<dbReference type="PANTHER" id="PTHR43051">
    <property type="entry name" value="POLYNUCLEOTIDE ADENYLYLTRANSFERASE FAMILY PROTEIN"/>
    <property type="match status" value="1"/>
</dbReference>
<dbReference type="GO" id="GO:0006397">
    <property type="term" value="P:mRNA processing"/>
    <property type="evidence" value="ECO:0007669"/>
    <property type="project" value="UniProtKB-KW"/>
</dbReference>
<keyword evidence="4" id="KW-0067">ATP-binding</keyword>
<protein>
    <submittedName>
        <fullName evidence="10">Poly(A) polymerase</fullName>
        <ecNumber evidence="10">2.7.7.19</ecNumber>
    </submittedName>
</protein>
<dbReference type="InterPro" id="IPR052191">
    <property type="entry name" value="tRNA_ntf/polyA_polymerase_I"/>
</dbReference>
<comment type="similarity">
    <text evidence="7">Belongs to the tRNA nucleotidyltransferase/poly(A) polymerase family.</text>
</comment>
<dbReference type="GO" id="GO:0005524">
    <property type="term" value="F:ATP binding"/>
    <property type="evidence" value="ECO:0007669"/>
    <property type="project" value="UniProtKB-KW"/>
</dbReference>
<accession>A0A377UVX5</accession>
<dbReference type="InterPro" id="IPR002646">
    <property type="entry name" value="PolA_pol_head_dom"/>
</dbReference>
<dbReference type="EC" id="2.7.7.19" evidence="10"/>
<evidence type="ECO:0000256" key="2">
    <source>
        <dbReference type="ARBA" id="ARBA00022679"/>
    </source>
</evidence>
<evidence type="ECO:0000256" key="7">
    <source>
        <dbReference type="RuleBase" id="RU003953"/>
    </source>
</evidence>
<keyword evidence="10" id="KW-0548">Nucleotidyltransferase</keyword>
<evidence type="ECO:0000256" key="5">
    <source>
        <dbReference type="ARBA" id="ARBA00022884"/>
    </source>
</evidence>
<dbReference type="CDD" id="cd05398">
    <property type="entry name" value="NT_ClassII-CCAase"/>
    <property type="match status" value="1"/>
</dbReference>
<keyword evidence="1" id="KW-0507">mRNA processing</keyword>
<dbReference type="EMBL" id="UGKT01000001">
    <property type="protein sequence ID" value="STT01430.1"/>
    <property type="molecule type" value="Genomic_DNA"/>
</dbReference>
<dbReference type="SUPFAM" id="SSF81301">
    <property type="entry name" value="Nucleotidyltransferase"/>
    <property type="match status" value="1"/>
</dbReference>